<evidence type="ECO:0000256" key="11">
    <source>
        <dbReference type="ARBA" id="ARBA00023136"/>
    </source>
</evidence>
<evidence type="ECO:0000256" key="12">
    <source>
        <dbReference type="ARBA" id="ARBA00049551"/>
    </source>
</evidence>
<dbReference type="InterPro" id="IPR000440">
    <property type="entry name" value="NADH_UbQ/plastoQ_OxRdtase_su3"/>
</dbReference>
<evidence type="ECO:0000256" key="4">
    <source>
        <dbReference type="ARBA" id="ARBA00021007"/>
    </source>
</evidence>
<geneLocation type="mitochondrion" evidence="14"/>
<protein>
    <recommendedName>
        <fullName evidence="4 13">NADH-ubiquinone oxidoreductase chain 3</fullName>
        <ecNumber evidence="3 13">7.1.1.2</ecNumber>
    </recommendedName>
</protein>
<evidence type="ECO:0000256" key="9">
    <source>
        <dbReference type="ARBA" id="ARBA00023027"/>
    </source>
</evidence>
<keyword evidence="13" id="KW-0249">Electron transport</keyword>
<keyword evidence="7 13" id="KW-1278">Translocase</keyword>
<keyword evidence="13 14" id="KW-0496">Mitochondrion</keyword>
<evidence type="ECO:0000256" key="6">
    <source>
        <dbReference type="ARBA" id="ARBA00022692"/>
    </source>
</evidence>
<keyword evidence="10 13" id="KW-0830">Ubiquinone</keyword>
<keyword evidence="11 13" id="KW-0472">Membrane</keyword>
<evidence type="ECO:0000256" key="3">
    <source>
        <dbReference type="ARBA" id="ARBA00012944"/>
    </source>
</evidence>
<comment type="subcellular location">
    <subcellularLocation>
        <location evidence="1">Membrane</location>
        <topology evidence="1">Multi-pass membrane protein</topology>
    </subcellularLocation>
    <subcellularLocation>
        <location evidence="13">Mitochondrion membrane</location>
        <topology evidence="13">Multi-pass membrane protein</topology>
    </subcellularLocation>
</comment>
<dbReference type="Gene3D" id="1.20.58.1610">
    <property type="entry name" value="NADH:ubiquinone/plastoquinone oxidoreductase, chain 3"/>
    <property type="match status" value="1"/>
</dbReference>
<evidence type="ECO:0000256" key="2">
    <source>
        <dbReference type="ARBA" id="ARBA00008472"/>
    </source>
</evidence>
<evidence type="ECO:0000256" key="10">
    <source>
        <dbReference type="ARBA" id="ARBA00023075"/>
    </source>
</evidence>
<evidence type="ECO:0000256" key="1">
    <source>
        <dbReference type="ARBA" id="ARBA00004141"/>
    </source>
</evidence>
<evidence type="ECO:0000256" key="5">
    <source>
        <dbReference type="ARBA" id="ARBA00022448"/>
    </source>
</evidence>
<evidence type="ECO:0000256" key="7">
    <source>
        <dbReference type="ARBA" id="ARBA00022967"/>
    </source>
</evidence>
<dbReference type="EC" id="7.1.1.2" evidence="3 13"/>
<keyword evidence="9 13" id="KW-0520">NAD</keyword>
<proteinExistence type="inferred from homology"/>
<keyword evidence="6 13" id="KW-0812">Transmembrane</keyword>
<feature type="transmembrane region" description="Helical" evidence="13">
    <location>
        <begin position="90"/>
        <end position="110"/>
    </location>
</feature>
<dbReference type="PANTHER" id="PTHR11058">
    <property type="entry name" value="NADH-UBIQUINONE OXIDOREDUCTASE CHAIN 3"/>
    <property type="match status" value="1"/>
</dbReference>
<evidence type="ECO:0000313" key="14">
    <source>
        <dbReference type="EMBL" id="AER54563.1"/>
    </source>
</evidence>
<comment type="catalytic activity">
    <reaction evidence="12 13">
        <text>a ubiquinone + NADH + 5 H(+)(in) = a ubiquinol + NAD(+) + 4 H(+)(out)</text>
        <dbReference type="Rhea" id="RHEA:29091"/>
        <dbReference type="Rhea" id="RHEA-COMP:9565"/>
        <dbReference type="Rhea" id="RHEA-COMP:9566"/>
        <dbReference type="ChEBI" id="CHEBI:15378"/>
        <dbReference type="ChEBI" id="CHEBI:16389"/>
        <dbReference type="ChEBI" id="CHEBI:17976"/>
        <dbReference type="ChEBI" id="CHEBI:57540"/>
        <dbReference type="ChEBI" id="CHEBI:57945"/>
        <dbReference type="EC" id="7.1.1.2"/>
    </reaction>
</comment>
<dbReference type="GO" id="GO:0030964">
    <property type="term" value="C:NADH dehydrogenase complex"/>
    <property type="evidence" value="ECO:0007669"/>
    <property type="project" value="TreeGrafter"/>
</dbReference>
<comment type="similarity">
    <text evidence="2 13">Belongs to the complex I subunit 3 family.</text>
</comment>
<dbReference type="FunFam" id="1.20.58.1610:FF:000004">
    <property type="entry name" value="NADH-quinone oxidoreductase subunit A"/>
    <property type="match status" value="1"/>
</dbReference>
<dbReference type="Pfam" id="PF00507">
    <property type="entry name" value="Oxidored_q4"/>
    <property type="match status" value="1"/>
</dbReference>
<dbReference type="AlphaFoldDB" id="G9ISR4"/>
<evidence type="ECO:0000256" key="8">
    <source>
        <dbReference type="ARBA" id="ARBA00022989"/>
    </source>
</evidence>
<sequence>MLTQYSNLLLFFIICVALAIILVGLSLVLQGRSPDREKNSVYECGFSPFQSPGQPFSIRFFLIALLFLVFDLEVSFLFPWCKTLFQDTSVSWLALFFLILLTWGLVYEWVKGALEWE</sequence>
<dbReference type="InterPro" id="IPR038430">
    <property type="entry name" value="NDAH_ubi_oxred_su3_sf"/>
</dbReference>
<keyword evidence="14" id="KW-0560">Oxidoreductase</keyword>
<accession>G9ISR4</accession>
<gene>
    <name evidence="14" type="primary">nad3</name>
</gene>
<dbReference type="GO" id="GO:0016491">
    <property type="term" value="F:oxidoreductase activity"/>
    <property type="evidence" value="ECO:0007669"/>
    <property type="project" value="UniProtKB-KW"/>
</dbReference>
<keyword evidence="8 13" id="KW-1133">Transmembrane helix</keyword>
<dbReference type="GO" id="GO:0008137">
    <property type="term" value="F:NADH dehydrogenase (ubiquinone) activity"/>
    <property type="evidence" value="ECO:0007669"/>
    <property type="project" value="UniProtKB-UniRule"/>
</dbReference>
<keyword evidence="5 13" id="KW-0813">Transport</keyword>
<reference evidence="14" key="1">
    <citation type="journal article" date="2012" name="Genome Biol. Evol.">
        <title>Evolution of linear mitochondrial genomes in medusozoan cnidarians.</title>
        <authorList>
            <person name="Kayal E."/>
            <person name="Bentlage B."/>
            <person name="Collins A.G."/>
            <person name="Kayal M."/>
            <person name="Pirro S."/>
            <person name="Lavrov D.V."/>
        </authorList>
    </citation>
    <scope>NUCLEOTIDE SEQUENCE</scope>
</reference>
<keyword evidence="13" id="KW-0679">Respiratory chain</keyword>
<comment type="function">
    <text evidence="13">Core subunit of the mitochondrial membrane respiratory chain NADH dehydrogenase (Complex I) which catalyzes electron transfer from NADH through the respiratory chain, using ubiquinone as an electron acceptor. Essential for the catalytic activity of complex I.</text>
</comment>
<feature type="transmembrane region" description="Helical" evidence="13">
    <location>
        <begin position="6"/>
        <end position="29"/>
    </location>
</feature>
<name>G9ISR4_9CNID</name>
<dbReference type="PANTHER" id="PTHR11058:SF9">
    <property type="entry name" value="NADH-UBIQUINONE OXIDOREDUCTASE CHAIN 3"/>
    <property type="match status" value="1"/>
</dbReference>
<evidence type="ECO:0000256" key="13">
    <source>
        <dbReference type="RuleBase" id="RU003640"/>
    </source>
</evidence>
<dbReference type="GO" id="GO:0031966">
    <property type="term" value="C:mitochondrial membrane"/>
    <property type="evidence" value="ECO:0007669"/>
    <property type="project" value="UniProtKB-SubCell"/>
</dbReference>
<dbReference type="EMBL" id="JN700944">
    <property type="protein sequence ID" value="AER54563.1"/>
    <property type="molecule type" value="Genomic_DNA"/>
</dbReference>
<feature type="transmembrane region" description="Helical" evidence="13">
    <location>
        <begin position="60"/>
        <end position="78"/>
    </location>
</feature>
<organism evidence="14">
    <name type="scientific">Haliclystus sanjuanensis</name>
    <dbReference type="NCBI Taxonomy" id="168739"/>
    <lineage>
        <taxon>Eukaryota</taxon>
        <taxon>Metazoa</taxon>
        <taxon>Cnidaria</taxon>
        <taxon>Staurozoa</taxon>
        <taxon>Stauromedusae</taxon>
        <taxon>Myostaurida</taxon>
        <taxon>Haliclystidae</taxon>
        <taxon>Haliclystus</taxon>
    </lineage>
</organism>